<evidence type="ECO:0000256" key="15">
    <source>
        <dbReference type="ARBA" id="ARBA00023306"/>
    </source>
</evidence>
<evidence type="ECO:0000256" key="16">
    <source>
        <dbReference type="ARBA" id="ARBA00023328"/>
    </source>
</evidence>
<organism evidence="20 21">
    <name type="scientific">Racocetra fulgida</name>
    <dbReference type="NCBI Taxonomy" id="60492"/>
    <lineage>
        <taxon>Eukaryota</taxon>
        <taxon>Fungi</taxon>
        <taxon>Fungi incertae sedis</taxon>
        <taxon>Mucoromycota</taxon>
        <taxon>Glomeromycotina</taxon>
        <taxon>Glomeromycetes</taxon>
        <taxon>Diversisporales</taxon>
        <taxon>Gigasporaceae</taxon>
        <taxon>Racocetra</taxon>
    </lineage>
</organism>
<evidence type="ECO:0000256" key="14">
    <source>
        <dbReference type="ARBA" id="ARBA00023242"/>
    </source>
</evidence>
<dbReference type="AlphaFoldDB" id="A0A9N9GXL1"/>
<keyword evidence="13" id="KW-0206">Cytoskeleton</keyword>
<evidence type="ECO:0000256" key="17">
    <source>
        <dbReference type="ARBA" id="ARBA00044152"/>
    </source>
</evidence>
<keyword evidence="6" id="KW-0963">Cytoplasm</keyword>
<name>A0A9N9GXL1_9GLOM</name>
<evidence type="ECO:0000256" key="13">
    <source>
        <dbReference type="ARBA" id="ARBA00023212"/>
    </source>
</evidence>
<dbReference type="GO" id="GO:0051301">
    <property type="term" value="P:cell division"/>
    <property type="evidence" value="ECO:0007669"/>
    <property type="project" value="UniProtKB-KW"/>
</dbReference>
<evidence type="ECO:0000256" key="3">
    <source>
        <dbReference type="ARBA" id="ARBA00004629"/>
    </source>
</evidence>
<evidence type="ECO:0000256" key="5">
    <source>
        <dbReference type="ARBA" id="ARBA00022454"/>
    </source>
</evidence>
<keyword evidence="9" id="KW-0498">Mitosis</keyword>
<keyword evidence="11" id="KW-0995">Kinetochore</keyword>
<evidence type="ECO:0000313" key="21">
    <source>
        <dbReference type="Proteomes" id="UP000789396"/>
    </source>
</evidence>
<comment type="similarity">
    <text evidence="4">Belongs to the DASH complex DUO1 family.</text>
</comment>
<evidence type="ECO:0000256" key="2">
    <source>
        <dbReference type="ARBA" id="ARBA00004186"/>
    </source>
</evidence>
<dbReference type="PANTHER" id="PTHR28216:SF1">
    <property type="entry name" value="DASH COMPLEX SUBUNIT DUO1"/>
    <property type="match status" value="1"/>
</dbReference>
<keyword evidence="14" id="KW-0539">Nucleus</keyword>
<dbReference type="PANTHER" id="PTHR28216">
    <property type="entry name" value="DASH COMPLEX SUBUNIT DUO1"/>
    <property type="match status" value="1"/>
</dbReference>
<dbReference type="GO" id="GO:0000278">
    <property type="term" value="P:mitotic cell cycle"/>
    <property type="evidence" value="ECO:0007669"/>
    <property type="project" value="InterPro"/>
</dbReference>
<reference evidence="20" key="1">
    <citation type="submission" date="2021-06" db="EMBL/GenBank/DDBJ databases">
        <authorList>
            <person name="Kallberg Y."/>
            <person name="Tangrot J."/>
            <person name="Rosling A."/>
        </authorList>
    </citation>
    <scope>NUCLEOTIDE SEQUENCE</scope>
    <source>
        <strain evidence="20">IN212</strain>
    </source>
</reference>
<evidence type="ECO:0000256" key="11">
    <source>
        <dbReference type="ARBA" id="ARBA00022838"/>
    </source>
</evidence>
<dbReference type="GO" id="GO:0005874">
    <property type="term" value="C:microtubule"/>
    <property type="evidence" value="ECO:0007669"/>
    <property type="project" value="UniProtKB-KW"/>
</dbReference>
<evidence type="ECO:0000256" key="1">
    <source>
        <dbReference type="ARBA" id="ARBA00004123"/>
    </source>
</evidence>
<proteinExistence type="inferred from homology"/>
<gene>
    <name evidence="20" type="ORF">RFULGI_LOCUS7770</name>
</gene>
<keyword evidence="7" id="KW-0132">Cell division</keyword>
<evidence type="ECO:0000256" key="4">
    <source>
        <dbReference type="ARBA" id="ARBA00005366"/>
    </source>
</evidence>
<protein>
    <recommendedName>
        <fullName evidence="17">DASH complex subunit DUO1</fullName>
    </recommendedName>
    <alternativeName>
        <fullName evidence="18">Outer kinetochore protein DUO1</fullName>
    </alternativeName>
</protein>
<keyword evidence="21" id="KW-1185">Reference proteome</keyword>
<dbReference type="OrthoDB" id="5599235at2759"/>
<dbReference type="InterPro" id="IPR013960">
    <property type="entry name" value="DASH_Duo1"/>
</dbReference>
<keyword evidence="12 19" id="KW-0175">Coiled coil</keyword>
<dbReference type="GO" id="GO:0072686">
    <property type="term" value="C:mitotic spindle"/>
    <property type="evidence" value="ECO:0007669"/>
    <property type="project" value="InterPro"/>
</dbReference>
<keyword evidence="10" id="KW-0159">Chromosome partition</keyword>
<comment type="caution">
    <text evidence="20">The sequence shown here is derived from an EMBL/GenBank/DDBJ whole genome shotgun (WGS) entry which is preliminary data.</text>
</comment>
<comment type="subcellular location">
    <subcellularLocation>
        <location evidence="3">Chromosome</location>
        <location evidence="3">Centromere</location>
        <location evidence="3">Kinetochore</location>
    </subcellularLocation>
    <subcellularLocation>
        <location evidence="2">Cytoplasm</location>
        <location evidence="2">Cytoskeleton</location>
        <location evidence="2">Spindle</location>
    </subcellularLocation>
    <subcellularLocation>
        <location evidence="1">Nucleus</location>
    </subcellularLocation>
</comment>
<evidence type="ECO:0000256" key="19">
    <source>
        <dbReference type="SAM" id="Coils"/>
    </source>
</evidence>
<evidence type="ECO:0000256" key="7">
    <source>
        <dbReference type="ARBA" id="ARBA00022618"/>
    </source>
</evidence>
<keyword evidence="8" id="KW-0493">Microtubule</keyword>
<evidence type="ECO:0000256" key="6">
    <source>
        <dbReference type="ARBA" id="ARBA00022490"/>
    </source>
</evidence>
<keyword evidence="15" id="KW-0131">Cell cycle</keyword>
<evidence type="ECO:0000256" key="9">
    <source>
        <dbReference type="ARBA" id="ARBA00022776"/>
    </source>
</evidence>
<evidence type="ECO:0000256" key="18">
    <source>
        <dbReference type="ARBA" id="ARBA00044358"/>
    </source>
</evidence>
<evidence type="ECO:0000256" key="12">
    <source>
        <dbReference type="ARBA" id="ARBA00023054"/>
    </source>
</evidence>
<keyword evidence="16" id="KW-0137">Centromere</keyword>
<accession>A0A9N9GXL1</accession>
<evidence type="ECO:0000313" key="20">
    <source>
        <dbReference type="EMBL" id="CAG8632475.1"/>
    </source>
</evidence>
<sequence>MVDSPLSPELPTLQDQEFPENSLLNDNDTSWFPNSLLNDNDSSLWFTKRDSIRDSILDNSIYDNDNSLRKEYRTLLKLNEMFEKVNNNMDQTNLNLQVKILNDDSNCLYYVLGKESIKILGDQLLDIWINILSQSIHTQQLLSDPSWQGSSARVLEEQAKERERQEKLTRLQQERLERERLKQERLEQERLEQEQ</sequence>
<evidence type="ECO:0000256" key="10">
    <source>
        <dbReference type="ARBA" id="ARBA00022829"/>
    </source>
</evidence>
<dbReference type="GO" id="GO:0007059">
    <property type="term" value="P:chromosome segregation"/>
    <property type="evidence" value="ECO:0007669"/>
    <property type="project" value="UniProtKB-KW"/>
</dbReference>
<feature type="coiled-coil region" evidence="19">
    <location>
        <begin position="154"/>
        <end position="194"/>
    </location>
</feature>
<dbReference type="Proteomes" id="UP000789396">
    <property type="component" value="Unassembled WGS sequence"/>
</dbReference>
<keyword evidence="5" id="KW-0158">Chromosome</keyword>
<evidence type="ECO:0000256" key="8">
    <source>
        <dbReference type="ARBA" id="ARBA00022701"/>
    </source>
</evidence>
<dbReference type="EMBL" id="CAJVPZ010011674">
    <property type="protein sequence ID" value="CAG8632475.1"/>
    <property type="molecule type" value="Genomic_DNA"/>
</dbReference>
<dbReference type="Pfam" id="PF08651">
    <property type="entry name" value="DASH_Duo1"/>
    <property type="match status" value="1"/>
</dbReference>
<dbReference type="GO" id="GO:0042729">
    <property type="term" value="C:DASH complex"/>
    <property type="evidence" value="ECO:0007669"/>
    <property type="project" value="InterPro"/>
</dbReference>